<evidence type="ECO:0000313" key="2">
    <source>
        <dbReference type="Proteomes" id="UP000463949"/>
    </source>
</evidence>
<reference evidence="1 2" key="1">
    <citation type="submission" date="2017-10" db="EMBL/GenBank/DDBJ databases">
        <title>Coral associated bacteria.</title>
        <authorList>
            <person name="Wang X."/>
        </authorList>
    </citation>
    <scope>NUCLEOTIDE SEQUENCE [LARGE SCALE GENOMIC DNA]</scope>
    <source>
        <strain evidence="1 2">SCSIO 43005</strain>
    </source>
</reference>
<name>A0A857GSC6_9GAMM</name>
<protein>
    <submittedName>
        <fullName evidence="1">Uncharacterized protein</fullName>
    </submittedName>
</protein>
<dbReference type="RefSeq" id="WP_159342333.1">
    <property type="nucleotide sequence ID" value="NZ_CP024621.1"/>
</dbReference>
<dbReference type="EMBL" id="CP024621">
    <property type="protein sequence ID" value="QHD50021.1"/>
    <property type="molecule type" value="Genomic_DNA"/>
</dbReference>
<dbReference type="KEGG" id="hmd:CTT34_10130"/>
<sequence>MTPNENHPFTGQPNMRYLTVVIAVKDGCPDKAIRQAVEALPLFESLEGAPDCEVTALSCGDALSELESRS</sequence>
<dbReference type="Proteomes" id="UP000463949">
    <property type="component" value="Chromosome"/>
</dbReference>
<organism evidence="1 2">
    <name type="scientific">Vreelandella aquamarina</name>
    <dbReference type="NCBI Taxonomy" id="77097"/>
    <lineage>
        <taxon>Bacteria</taxon>
        <taxon>Pseudomonadati</taxon>
        <taxon>Pseudomonadota</taxon>
        <taxon>Gammaproteobacteria</taxon>
        <taxon>Oceanospirillales</taxon>
        <taxon>Halomonadaceae</taxon>
        <taxon>Vreelandella</taxon>
    </lineage>
</organism>
<proteinExistence type="predicted"/>
<evidence type="ECO:0000313" key="1">
    <source>
        <dbReference type="EMBL" id="QHD50021.1"/>
    </source>
</evidence>
<gene>
    <name evidence="1" type="ORF">CTT34_10130</name>
</gene>
<dbReference type="AlphaFoldDB" id="A0A857GSC6"/>
<accession>A0A857GSC6</accession>